<sequence>MITAAHGLSQPQKNHQCTVSLWERIEYLMEGRGEWAPELSFTERNTTAEVATS</sequence>
<keyword evidence="2" id="KW-1185">Reference proteome</keyword>
<evidence type="ECO:0000313" key="1">
    <source>
        <dbReference type="EMBL" id="GBP02482.1"/>
    </source>
</evidence>
<accession>A0A4C1SK21</accession>
<dbReference type="AlphaFoldDB" id="A0A4C1SK21"/>
<comment type="caution">
    <text evidence="1">The sequence shown here is derived from an EMBL/GenBank/DDBJ whole genome shotgun (WGS) entry which is preliminary data.</text>
</comment>
<evidence type="ECO:0000313" key="2">
    <source>
        <dbReference type="Proteomes" id="UP000299102"/>
    </source>
</evidence>
<feature type="non-terminal residue" evidence="1">
    <location>
        <position position="53"/>
    </location>
</feature>
<protein>
    <submittedName>
        <fullName evidence="1">Uncharacterized protein</fullName>
    </submittedName>
</protein>
<reference evidence="1 2" key="1">
    <citation type="journal article" date="2019" name="Commun. Biol.">
        <title>The bagworm genome reveals a unique fibroin gene that provides high tensile strength.</title>
        <authorList>
            <person name="Kono N."/>
            <person name="Nakamura H."/>
            <person name="Ohtoshi R."/>
            <person name="Tomita M."/>
            <person name="Numata K."/>
            <person name="Arakawa K."/>
        </authorList>
    </citation>
    <scope>NUCLEOTIDE SEQUENCE [LARGE SCALE GENOMIC DNA]</scope>
</reference>
<organism evidence="1 2">
    <name type="scientific">Eumeta variegata</name>
    <name type="common">Bagworm moth</name>
    <name type="synonym">Eumeta japonica</name>
    <dbReference type="NCBI Taxonomy" id="151549"/>
    <lineage>
        <taxon>Eukaryota</taxon>
        <taxon>Metazoa</taxon>
        <taxon>Ecdysozoa</taxon>
        <taxon>Arthropoda</taxon>
        <taxon>Hexapoda</taxon>
        <taxon>Insecta</taxon>
        <taxon>Pterygota</taxon>
        <taxon>Neoptera</taxon>
        <taxon>Endopterygota</taxon>
        <taxon>Lepidoptera</taxon>
        <taxon>Glossata</taxon>
        <taxon>Ditrysia</taxon>
        <taxon>Tineoidea</taxon>
        <taxon>Psychidae</taxon>
        <taxon>Oiketicinae</taxon>
        <taxon>Eumeta</taxon>
    </lineage>
</organism>
<name>A0A4C1SK21_EUMVA</name>
<proteinExistence type="predicted"/>
<gene>
    <name evidence="1" type="ORF">EVAR_100983_1</name>
</gene>
<dbReference type="EMBL" id="BGZK01003552">
    <property type="protein sequence ID" value="GBP02482.1"/>
    <property type="molecule type" value="Genomic_DNA"/>
</dbReference>
<dbReference type="Proteomes" id="UP000299102">
    <property type="component" value="Unassembled WGS sequence"/>
</dbReference>